<proteinExistence type="predicted"/>
<dbReference type="InterPro" id="IPR001387">
    <property type="entry name" value="Cro/C1-type_HTH"/>
</dbReference>
<dbReference type="STRING" id="380248.SAMN05216251_11813"/>
<dbReference type="SMART" id="SM00530">
    <property type="entry name" value="HTH_XRE"/>
    <property type="match status" value="1"/>
</dbReference>
<feature type="domain" description="HTH cro/C1-type" evidence="1">
    <location>
        <begin position="22"/>
        <end position="80"/>
    </location>
</feature>
<dbReference type="PROSITE" id="PS50943">
    <property type="entry name" value="HTH_CROC1"/>
    <property type="match status" value="1"/>
</dbReference>
<dbReference type="Pfam" id="PF19054">
    <property type="entry name" value="DUF5753"/>
    <property type="match status" value="1"/>
</dbReference>
<evidence type="ECO:0000313" key="2">
    <source>
        <dbReference type="EMBL" id="SFF53877.1"/>
    </source>
</evidence>
<gene>
    <name evidence="2" type="ORF">SAMN05216251_11813</name>
</gene>
<dbReference type="Pfam" id="PF13560">
    <property type="entry name" value="HTH_31"/>
    <property type="match status" value="1"/>
</dbReference>
<dbReference type="InterPro" id="IPR043917">
    <property type="entry name" value="DUF5753"/>
</dbReference>
<sequence>MSYGKRPRKNSAWRVIGAMVGQFRRAAGMSQQRLADELNLSVDQIASIEQGRRPLSLRLARDMDPLLRTSQTLEVAVAEVPQAERYPLFAQDYMEEEPQALSLMSYQNQVVPGLLQIEEYARAVFNQVYPALRQDEMEERVRDRLVRMKVFDRAPSPPNMTYIIEESILRRPIGGRAVLHRQVQHLRSMAELPFVTIQIMPTECEFHAGLDGTMVLLETPAHEHLAYIEGQRVSVLVDDPDEVSLLQQKYGMLRSQALTPEESKRLLDDLLGER</sequence>
<evidence type="ECO:0000313" key="3">
    <source>
        <dbReference type="Proteomes" id="UP000199323"/>
    </source>
</evidence>
<keyword evidence="3" id="KW-1185">Reference proteome</keyword>
<dbReference type="GO" id="GO:0003677">
    <property type="term" value="F:DNA binding"/>
    <property type="evidence" value="ECO:0007669"/>
    <property type="project" value="InterPro"/>
</dbReference>
<dbReference type="InterPro" id="IPR010982">
    <property type="entry name" value="Lambda_DNA-bd_dom_sf"/>
</dbReference>
<accession>A0A1I2JL43</accession>
<dbReference type="Proteomes" id="UP000199323">
    <property type="component" value="Unassembled WGS sequence"/>
</dbReference>
<protein>
    <submittedName>
        <fullName evidence="2">Helix-turn-helix domain-containing protein</fullName>
    </submittedName>
</protein>
<dbReference type="EMBL" id="FONG01000018">
    <property type="protein sequence ID" value="SFF53877.1"/>
    <property type="molecule type" value="Genomic_DNA"/>
</dbReference>
<dbReference type="Gene3D" id="1.10.260.40">
    <property type="entry name" value="lambda repressor-like DNA-binding domains"/>
    <property type="match status" value="1"/>
</dbReference>
<name>A0A1I2JL43_9ACTN</name>
<dbReference type="CDD" id="cd00093">
    <property type="entry name" value="HTH_XRE"/>
    <property type="match status" value="1"/>
</dbReference>
<dbReference type="OrthoDB" id="5177600at2"/>
<organism evidence="2 3">
    <name type="scientific">Actinacidiphila alni</name>
    <dbReference type="NCBI Taxonomy" id="380248"/>
    <lineage>
        <taxon>Bacteria</taxon>
        <taxon>Bacillati</taxon>
        <taxon>Actinomycetota</taxon>
        <taxon>Actinomycetes</taxon>
        <taxon>Kitasatosporales</taxon>
        <taxon>Streptomycetaceae</taxon>
        <taxon>Actinacidiphila</taxon>
    </lineage>
</organism>
<evidence type="ECO:0000259" key="1">
    <source>
        <dbReference type="PROSITE" id="PS50943"/>
    </source>
</evidence>
<dbReference type="AlphaFoldDB" id="A0A1I2JL43"/>
<reference evidence="2 3" key="1">
    <citation type="submission" date="2016-10" db="EMBL/GenBank/DDBJ databases">
        <authorList>
            <person name="de Groot N.N."/>
        </authorList>
    </citation>
    <scope>NUCLEOTIDE SEQUENCE [LARGE SCALE GENOMIC DNA]</scope>
    <source>
        <strain evidence="2 3">CGMCC 4.3510</strain>
    </source>
</reference>
<dbReference type="SUPFAM" id="SSF47413">
    <property type="entry name" value="lambda repressor-like DNA-binding domains"/>
    <property type="match status" value="1"/>
</dbReference>